<evidence type="ECO:0000313" key="2">
    <source>
        <dbReference type="EMBL" id="MFC5379391.1"/>
    </source>
</evidence>
<accession>A0ABW0GK78</accession>
<dbReference type="Proteomes" id="UP001596122">
    <property type="component" value="Unassembled WGS sequence"/>
</dbReference>
<organism evidence="2 3">
    <name type="scientific">Aquipuribacter nitratireducens</name>
    <dbReference type="NCBI Taxonomy" id="650104"/>
    <lineage>
        <taxon>Bacteria</taxon>
        <taxon>Bacillati</taxon>
        <taxon>Actinomycetota</taxon>
        <taxon>Actinomycetes</taxon>
        <taxon>Micrococcales</taxon>
        <taxon>Intrasporangiaceae</taxon>
        <taxon>Aquipuribacter</taxon>
    </lineage>
</organism>
<keyword evidence="1" id="KW-1133">Transmembrane helix</keyword>
<evidence type="ECO:0000256" key="1">
    <source>
        <dbReference type="SAM" id="Phobius"/>
    </source>
</evidence>
<name>A0ABW0GK78_9MICO</name>
<comment type="caution">
    <text evidence="2">The sequence shown here is derived from an EMBL/GenBank/DDBJ whole genome shotgun (WGS) entry which is preliminary data.</text>
</comment>
<gene>
    <name evidence="2" type="ORF">ACFPJ6_01170</name>
</gene>
<proteinExistence type="predicted"/>
<keyword evidence="3" id="KW-1185">Reference proteome</keyword>
<protein>
    <submittedName>
        <fullName evidence="2">Uncharacterized protein</fullName>
    </submittedName>
</protein>
<dbReference type="EMBL" id="JBHSLD010000001">
    <property type="protein sequence ID" value="MFC5379391.1"/>
    <property type="molecule type" value="Genomic_DNA"/>
</dbReference>
<keyword evidence="1" id="KW-0812">Transmembrane</keyword>
<sequence>MSTTAVEAGTPVTAAPRRAVTGAAVLRWLGGGLLAGVAWGVAARLWMRYLADVPSFSWEGTLFILGLTGVAGLALGGVELLRRRGVGAWRVLLVVPALVMFAGQGLPFLPCAVLGGLAVSGRGGPGVRLPAALLAASPVVMFWVLDVDVPHSLTVTALWFLALGAALAVAWAPLWRRRASR</sequence>
<feature type="transmembrane region" description="Helical" evidence="1">
    <location>
        <begin position="25"/>
        <end position="46"/>
    </location>
</feature>
<keyword evidence="1" id="KW-0472">Membrane</keyword>
<feature type="transmembrane region" description="Helical" evidence="1">
    <location>
        <begin position="58"/>
        <end position="78"/>
    </location>
</feature>
<feature type="transmembrane region" description="Helical" evidence="1">
    <location>
        <begin position="157"/>
        <end position="175"/>
    </location>
</feature>
<evidence type="ECO:0000313" key="3">
    <source>
        <dbReference type="Proteomes" id="UP001596122"/>
    </source>
</evidence>
<dbReference type="RefSeq" id="WP_340266464.1">
    <property type="nucleotide sequence ID" value="NZ_JBBEOG010000001.1"/>
</dbReference>
<reference evidence="3" key="1">
    <citation type="journal article" date="2019" name="Int. J. Syst. Evol. Microbiol.">
        <title>The Global Catalogue of Microorganisms (GCM) 10K type strain sequencing project: providing services to taxonomists for standard genome sequencing and annotation.</title>
        <authorList>
            <consortium name="The Broad Institute Genomics Platform"/>
            <consortium name="The Broad Institute Genome Sequencing Center for Infectious Disease"/>
            <person name="Wu L."/>
            <person name="Ma J."/>
        </authorList>
    </citation>
    <scope>NUCLEOTIDE SEQUENCE [LARGE SCALE GENOMIC DNA]</scope>
    <source>
        <strain evidence="3">CCUG 43114</strain>
    </source>
</reference>